<proteinExistence type="predicted"/>
<keyword evidence="2" id="KW-1185">Reference proteome</keyword>
<gene>
    <name evidence="1" type="ORF">L6452_36519</name>
</gene>
<reference evidence="2" key="1">
    <citation type="journal article" date="2022" name="Mol. Ecol. Resour.">
        <title>The genomes of chicory, endive, great burdock and yacon provide insights into Asteraceae palaeo-polyploidization history and plant inulin production.</title>
        <authorList>
            <person name="Fan W."/>
            <person name="Wang S."/>
            <person name="Wang H."/>
            <person name="Wang A."/>
            <person name="Jiang F."/>
            <person name="Liu H."/>
            <person name="Zhao H."/>
            <person name="Xu D."/>
            <person name="Zhang Y."/>
        </authorList>
    </citation>
    <scope>NUCLEOTIDE SEQUENCE [LARGE SCALE GENOMIC DNA]</scope>
    <source>
        <strain evidence="2">cv. Niubang</strain>
    </source>
</reference>
<dbReference type="EMBL" id="CM042059">
    <property type="protein sequence ID" value="KAI3681715.1"/>
    <property type="molecule type" value="Genomic_DNA"/>
</dbReference>
<accession>A0ACB8YA40</accession>
<dbReference type="Proteomes" id="UP001055879">
    <property type="component" value="Linkage Group LG13"/>
</dbReference>
<reference evidence="1 2" key="2">
    <citation type="journal article" date="2022" name="Mol. Ecol. Resour.">
        <title>The genomes of chicory, endive, great burdock and yacon provide insights into Asteraceae paleo-polyploidization history and plant inulin production.</title>
        <authorList>
            <person name="Fan W."/>
            <person name="Wang S."/>
            <person name="Wang H."/>
            <person name="Wang A."/>
            <person name="Jiang F."/>
            <person name="Liu H."/>
            <person name="Zhao H."/>
            <person name="Xu D."/>
            <person name="Zhang Y."/>
        </authorList>
    </citation>
    <scope>NUCLEOTIDE SEQUENCE [LARGE SCALE GENOMIC DNA]</scope>
    <source>
        <strain evidence="2">cv. Niubang</strain>
    </source>
</reference>
<comment type="caution">
    <text evidence="1">The sequence shown here is derived from an EMBL/GenBank/DDBJ whole genome shotgun (WGS) entry which is preliminary data.</text>
</comment>
<sequence>MHQRVQLYCLLCKLSTRKFLAYGNWRSTNGLDFFIWKLSYGNLLYASRDVACFLKCKLYSIIRNFFHASKGATLFLVMQVIYQKISCIRQLEIDEWG</sequence>
<evidence type="ECO:0000313" key="1">
    <source>
        <dbReference type="EMBL" id="KAI3681715.1"/>
    </source>
</evidence>
<protein>
    <submittedName>
        <fullName evidence="1">Uncharacterized protein</fullName>
    </submittedName>
</protein>
<name>A0ACB8YA40_ARCLA</name>
<evidence type="ECO:0000313" key="2">
    <source>
        <dbReference type="Proteomes" id="UP001055879"/>
    </source>
</evidence>
<organism evidence="1 2">
    <name type="scientific">Arctium lappa</name>
    <name type="common">Greater burdock</name>
    <name type="synonym">Lappa major</name>
    <dbReference type="NCBI Taxonomy" id="4217"/>
    <lineage>
        <taxon>Eukaryota</taxon>
        <taxon>Viridiplantae</taxon>
        <taxon>Streptophyta</taxon>
        <taxon>Embryophyta</taxon>
        <taxon>Tracheophyta</taxon>
        <taxon>Spermatophyta</taxon>
        <taxon>Magnoliopsida</taxon>
        <taxon>eudicotyledons</taxon>
        <taxon>Gunneridae</taxon>
        <taxon>Pentapetalae</taxon>
        <taxon>asterids</taxon>
        <taxon>campanulids</taxon>
        <taxon>Asterales</taxon>
        <taxon>Asteraceae</taxon>
        <taxon>Carduoideae</taxon>
        <taxon>Cardueae</taxon>
        <taxon>Arctiinae</taxon>
        <taxon>Arctium</taxon>
    </lineage>
</organism>